<evidence type="ECO:0000313" key="4">
    <source>
        <dbReference type="Proteomes" id="UP000004095"/>
    </source>
</evidence>
<proteinExistence type="predicted"/>
<organism evidence="3 4">
    <name type="scientific">Microscilla marina ATCC 23134</name>
    <dbReference type="NCBI Taxonomy" id="313606"/>
    <lineage>
        <taxon>Bacteria</taxon>
        <taxon>Pseudomonadati</taxon>
        <taxon>Bacteroidota</taxon>
        <taxon>Cytophagia</taxon>
        <taxon>Cytophagales</taxon>
        <taxon>Microscillaceae</taxon>
        <taxon>Microscilla</taxon>
    </lineage>
</organism>
<dbReference type="AlphaFoldDB" id="A1ZI73"/>
<dbReference type="InterPro" id="IPR036890">
    <property type="entry name" value="HATPase_C_sf"/>
</dbReference>
<dbReference type="Proteomes" id="UP000004095">
    <property type="component" value="Unassembled WGS sequence"/>
</dbReference>
<dbReference type="OrthoDB" id="9792240at2"/>
<dbReference type="CDD" id="cd16936">
    <property type="entry name" value="HATPase_RsbW-like"/>
    <property type="match status" value="1"/>
</dbReference>
<dbReference type="EMBL" id="AAWS01000009">
    <property type="protein sequence ID" value="EAY29741.1"/>
    <property type="molecule type" value="Genomic_DNA"/>
</dbReference>
<dbReference type="PANTHER" id="PTHR35526:SF3">
    <property type="entry name" value="ANTI-SIGMA-F FACTOR RSBW"/>
    <property type="match status" value="1"/>
</dbReference>
<keyword evidence="1" id="KW-0418">Kinase</keyword>
<dbReference type="Pfam" id="PF13581">
    <property type="entry name" value="HATPase_c_2"/>
    <property type="match status" value="1"/>
</dbReference>
<feature type="domain" description="Histidine kinase/HSP90-like ATPase" evidence="2">
    <location>
        <begin position="12"/>
        <end position="134"/>
    </location>
</feature>
<keyword evidence="1" id="KW-0723">Serine/threonine-protein kinase</keyword>
<dbReference type="SUPFAM" id="SSF55874">
    <property type="entry name" value="ATPase domain of HSP90 chaperone/DNA topoisomerase II/histidine kinase"/>
    <property type="match status" value="1"/>
</dbReference>
<gene>
    <name evidence="3" type="ORF">M23134_05613</name>
</gene>
<dbReference type="GO" id="GO:0004674">
    <property type="term" value="F:protein serine/threonine kinase activity"/>
    <property type="evidence" value="ECO:0007669"/>
    <property type="project" value="UniProtKB-KW"/>
</dbReference>
<dbReference type="InterPro" id="IPR003594">
    <property type="entry name" value="HATPase_dom"/>
</dbReference>
<dbReference type="RefSeq" id="WP_004155485.1">
    <property type="nucleotide sequence ID" value="NZ_AAWS01000009.1"/>
</dbReference>
<comment type="caution">
    <text evidence="3">The sequence shown here is derived from an EMBL/GenBank/DDBJ whole genome shotgun (WGS) entry which is preliminary data.</text>
</comment>
<keyword evidence="1" id="KW-0808">Transferase</keyword>
<dbReference type="eggNOG" id="COG2172">
    <property type="taxonomic scope" value="Bacteria"/>
</dbReference>
<dbReference type="PANTHER" id="PTHR35526">
    <property type="entry name" value="ANTI-SIGMA-F FACTOR RSBW-RELATED"/>
    <property type="match status" value="1"/>
</dbReference>
<accession>A1ZI73</accession>
<evidence type="ECO:0000256" key="1">
    <source>
        <dbReference type="ARBA" id="ARBA00022527"/>
    </source>
</evidence>
<protein>
    <recommendedName>
        <fullName evidence="2">Histidine kinase/HSP90-like ATPase domain-containing protein</fullName>
    </recommendedName>
</protein>
<name>A1ZI73_MICM2</name>
<dbReference type="InterPro" id="IPR050267">
    <property type="entry name" value="Anti-sigma-factor_SerPK"/>
</dbReference>
<evidence type="ECO:0000313" key="3">
    <source>
        <dbReference type="EMBL" id="EAY29741.1"/>
    </source>
</evidence>
<evidence type="ECO:0000259" key="2">
    <source>
        <dbReference type="Pfam" id="PF13581"/>
    </source>
</evidence>
<dbReference type="Gene3D" id="3.30.565.10">
    <property type="entry name" value="Histidine kinase-like ATPase, C-terminal domain"/>
    <property type="match status" value="1"/>
</dbReference>
<reference evidence="3 4" key="1">
    <citation type="submission" date="2007-01" db="EMBL/GenBank/DDBJ databases">
        <authorList>
            <person name="Haygood M."/>
            <person name="Podell S."/>
            <person name="Anderson C."/>
            <person name="Hopkinson B."/>
            <person name="Roe K."/>
            <person name="Barbeau K."/>
            <person name="Gaasterland T."/>
            <person name="Ferriera S."/>
            <person name="Johnson J."/>
            <person name="Kravitz S."/>
            <person name="Beeson K."/>
            <person name="Sutton G."/>
            <person name="Rogers Y.-H."/>
            <person name="Friedman R."/>
            <person name="Frazier M."/>
            <person name="Venter J.C."/>
        </authorList>
    </citation>
    <scope>NUCLEOTIDE SEQUENCE [LARGE SCALE GENOMIC DNA]</scope>
    <source>
        <strain evidence="3 4">ATCC 23134</strain>
    </source>
</reference>
<keyword evidence="4" id="KW-1185">Reference proteome</keyword>
<sequence>MVHYYKVNCVRDNLRLIREFVTVVLRNLSLSEIEVNQLVLAVDEICSNLIIYSHNCNPDYFLEINIEDQAGKILFEIIDQDANFFDISEYQEPKISNIIKERRKGGVGLMLVNRIMDTVEVSVEDHQNIWRMTKKIAKK</sequence>